<reference evidence="1 2" key="1">
    <citation type="submission" date="2018-08" db="EMBL/GenBank/DDBJ databases">
        <title>Genome and evolution of the arbuscular mycorrhizal fungus Diversispora epigaea (formerly Glomus versiforme) and its bacterial endosymbionts.</title>
        <authorList>
            <person name="Sun X."/>
            <person name="Fei Z."/>
            <person name="Harrison M."/>
        </authorList>
    </citation>
    <scope>NUCLEOTIDE SEQUENCE [LARGE SCALE GENOMIC DNA]</scope>
    <source>
        <strain evidence="1 2">IT104</strain>
    </source>
</reference>
<name>A0A397JM10_9GLOM</name>
<sequence>MALEQWETGSLDNTIHQWNTRTLGQHWITLEQWKTGSLEYWTTLDNTEILDNNGKH</sequence>
<proteinExistence type="predicted"/>
<dbReference type="Proteomes" id="UP000266861">
    <property type="component" value="Unassembled WGS sequence"/>
</dbReference>
<dbReference type="AlphaFoldDB" id="A0A397JM10"/>
<dbReference type="EMBL" id="PQFF01000027">
    <property type="protein sequence ID" value="RHZ87848.1"/>
    <property type="molecule type" value="Genomic_DNA"/>
</dbReference>
<accession>A0A397JM10</accession>
<evidence type="ECO:0000313" key="2">
    <source>
        <dbReference type="Proteomes" id="UP000266861"/>
    </source>
</evidence>
<comment type="caution">
    <text evidence="1">The sequence shown here is derived from an EMBL/GenBank/DDBJ whole genome shotgun (WGS) entry which is preliminary data.</text>
</comment>
<evidence type="ECO:0000313" key="1">
    <source>
        <dbReference type="EMBL" id="RHZ87848.1"/>
    </source>
</evidence>
<organism evidence="1 2">
    <name type="scientific">Diversispora epigaea</name>
    <dbReference type="NCBI Taxonomy" id="1348612"/>
    <lineage>
        <taxon>Eukaryota</taxon>
        <taxon>Fungi</taxon>
        <taxon>Fungi incertae sedis</taxon>
        <taxon>Mucoromycota</taxon>
        <taxon>Glomeromycotina</taxon>
        <taxon>Glomeromycetes</taxon>
        <taxon>Diversisporales</taxon>
        <taxon>Diversisporaceae</taxon>
        <taxon>Diversispora</taxon>
    </lineage>
</organism>
<keyword evidence="2" id="KW-1185">Reference proteome</keyword>
<gene>
    <name evidence="1" type="ORF">Glove_29g5</name>
</gene>
<protein>
    <submittedName>
        <fullName evidence="1">Uncharacterized protein</fullName>
    </submittedName>
</protein>